<sequence>MLDFSTSKTEENLFRVFFLDEGKSLSERKLMLRECLKRLEHFGLARKCDSYQSVVTSIAEQETEVSN</sequence>
<dbReference type="AlphaFoldDB" id="A0ABD6F0I7"/>
<proteinExistence type="predicted"/>
<keyword evidence="2" id="KW-1185">Reference proteome</keyword>
<dbReference type="Proteomes" id="UP001608902">
    <property type="component" value="Unassembled WGS sequence"/>
</dbReference>
<comment type="caution">
    <text evidence="1">The sequence shown here is derived from an EMBL/GenBank/DDBJ whole genome shotgun (WGS) entry which is preliminary data.</text>
</comment>
<organism evidence="1 2">
    <name type="scientific">Gnathostoma spinigerum</name>
    <dbReference type="NCBI Taxonomy" id="75299"/>
    <lineage>
        <taxon>Eukaryota</taxon>
        <taxon>Metazoa</taxon>
        <taxon>Ecdysozoa</taxon>
        <taxon>Nematoda</taxon>
        <taxon>Chromadorea</taxon>
        <taxon>Rhabditida</taxon>
        <taxon>Spirurina</taxon>
        <taxon>Gnathostomatomorpha</taxon>
        <taxon>Gnathostomatoidea</taxon>
        <taxon>Gnathostomatidae</taxon>
        <taxon>Gnathostoma</taxon>
    </lineage>
</organism>
<accession>A0ABD6F0I7</accession>
<evidence type="ECO:0000313" key="1">
    <source>
        <dbReference type="EMBL" id="MFH4985032.1"/>
    </source>
</evidence>
<protein>
    <submittedName>
        <fullName evidence="1">Uncharacterized protein</fullName>
    </submittedName>
</protein>
<dbReference type="EMBL" id="JBGFUD010026887">
    <property type="protein sequence ID" value="MFH4985032.1"/>
    <property type="molecule type" value="Genomic_DNA"/>
</dbReference>
<gene>
    <name evidence="1" type="ORF">AB6A40_011741</name>
</gene>
<reference evidence="1 2" key="1">
    <citation type="submission" date="2024-08" db="EMBL/GenBank/DDBJ databases">
        <title>Gnathostoma spinigerum genome.</title>
        <authorList>
            <person name="Gonzalez-Bertolin B."/>
            <person name="Monzon S."/>
            <person name="Zaballos A."/>
            <person name="Jimenez P."/>
            <person name="Dekumyoy P."/>
            <person name="Varona S."/>
            <person name="Cuesta I."/>
            <person name="Sumanam S."/>
            <person name="Adisakwattana P."/>
            <person name="Gasser R.B."/>
            <person name="Hernandez-Gonzalez A."/>
            <person name="Young N.D."/>
            <person name="Perteguer M.J."/>
        </authorList>
    </citation>
    <scope>NUCLEOTIDE SEQUENCE [LARGE SCALE GENOMIC DNA]</scope>
    <source>
        <strain evidence="1">AL3</strain>
        <tissue evidence="1">Liver</tissue>
    </source>
</reference>
<name>A0ABD6F0I7_9BILA</name>
<evidence type="ECO:0000313" key="2">
    <source>
        <dbReference type="Proteomes" id="UP001608902"/>
    </source>
</evidence>